<proteinExistence type="predicted"/>
<protein>
    <recommendedName>
        <fullName evidence="6">Leucine-rich repeat-containing protein 23</fullName>
    </recommendedName>
</protein>
<dbReference type="InterPro" id="IPR032675">
    <property type="entry name" value="LRR_dom_sf"/>
</dbReference>
<evidence type="ECO:0008006" key="6">
    <source>
        <dbReference type="Google" id="ProtNLM"/>
    </source>
</evidence>
<dbReference type="EMBL" id="JAWJWE010000036">
    <property type="protein sequence ID" value="KAK6629861.1"/>
    <property type="molecule type" value="Genomic_DNA"/>
</dbReference>
<feature type="region of interest" description="Disordered" evidence="3">
    <location>
        <begin position="1"/>
        <end position="28"/>
    </location>
</feature>
<evidence type="ECO:0000256" key="1">
    <source>
        <dbReference type="ARBA" id="ARBA00022614"/>
    </source>
</evidence>
<feature type="region of interest" description="Disordered" evidence="3">
    <location>
        <begin position="319"/>
        <end position="357"/>
    </location>
</feature>
<dbReference type="PROSITE" id="PS51450">
    <property type="entry name" value="LRR"/>
    <property type="match status" value="2"/>
</dbReference>
<comment type="caution">
    <text evidence="4">The sequence shown here is derived from an EMBL/GenBank/DDBJ whole genome shotgun (WGS) entry which is preliminary data.</text>
</comment>
<dbReference type="SUPFAM" id="SSF52058">
    <property type="entry name" value="L domain-like"/>
    <property type="match status" value="1"/>
</dbReference>
<keyword evidence="2" id="KW-0677">Repeat</keyword>
<evidence type="ECO:0000256" key="3">
    <source>
        <dbReference type="SAM" id="MobiDB-lite"/>
    </source>
</evidence>
<dbReference type="Proteomes" id="UP001372834">
    <property type="component" value="Unassembled WGS sequence"/>
</dbReference>
<dbReference type="InterPro" id="IPR001611">
    <property type="entry name" value="Leu-rich_rpt"/>
</dbReference>
<evidence type="ECO:0000256" key="2">
    <source>
        <dbReference type="ARBA" id="ARBA00022737"/>
    </source>
</evidence>
<dbReference type="PANTHER" id="PTHR15454:SF47">
    <property type="entry name" value="LEUCINE-RICH REPEAT-CONTAINING PROTEIN 23"/>
    <property type="match status" value="1"/>
</dbReference>
<dbReference type="SMART" id="SM00365">
    <property type="entry name" value="LRR_SD22"/>
    <property type="match status" value="4"/>
</dbReference>
<reference evidence="4 5" key="1">
    <citation type="submission" date="2023-10" db="EMBL/GenBank/DDBJ databases">
        <title>Genomes of two closely related lineages of the louse Polyplax serrata with different host specificities.</title>
        <authorList>
            <person name="Martinu J."/>
            <person name="Tarabai H."/>
            <person name="Stefka J."/>
            <person name="Hypsa V."/>
        </authorList>
    </citation>
    <scope>NUCLEOTIDE SEQUENCE [LARGE SCALE GENOMIC DNA]</scope>
    <source>
        <strain evidence="4">HR10_N</strain>
    </source>
</reference>
<sequence>MGDTEQQYQEYDPKVGETGSLATPQEDPEEFNEFIQSTTMLLLEKAIPDKPKKLTLKKAGECLGLLGKIWNLSEYPPLNQPDQNICNNDERLMDMEGYVDEYQYLHLQAVDMNLTDVRVLPKYFVWLLSVDLSGNLLTNEMACPVTRLPNIVALRLNRNKFRDPYLPVMKHLQYLGLNSNKITSLHRIYHPNLETLDLNYNRIPQICGGDCWKLTKLTQLELRGNLLQSTLGIEYANLVNLYLAQNQITELKGIETLVNLQRCHLRENPLSNLSGFSPSNFNLKYLNIRKCHIKAVEDVKPLTVLPALRELIIKGNIFNPEPENGLPGEPEDVEDNKEYENEETDSRREPEQEEDEELRIQLLLYLPQLKRIDKKLVTKHELESMKEMKNEMGTE</sequence>
<keyword evidence="1" id="KW-0433">Leucine-rich repeat</keyword>
<organism evidence="4 5">
    <name type="scientific">Polyplax serrata</name>
    <name type="common">Common mouse louse</name>
    <dbReference type="NCBI Taxonomy" id="468196"/>
    <lineage>
        <taxon>Eukaryota</taxon>
        <taxon>Metazoa</taxon>
        <taxon>Ecdysozoa</taxon>
        <taxon>Arthropoda</taxon>
        <taxon>Hexapoda</taxon>
        <taxon>Insecta</taxon>
        <taxon>Pterygota</taxon>
        <taxon>Neoptera</taxon>
        <taxon>Paraneoptera</taxon>
        <taxon>Psocodea</taxon>
        <taxon>Troctomorpha</taxon>
        <taxon>Phthiraptera</taxon>
        <taxon>Anoplura</taxon>
        <taxon>Polyplacidae</taxon>
        <taxon>Polyplax</taxon>
    </lineage>
</organism>
<feature type="compositionally biased region" description="Low complexity" evidence="3">
    <location>
        <begin position="319"/>
        <end position="328"/>
    </location>
</feature>
<dbReference type="AlphaFoldDB" id="A0AAN8PHM6"/>
<evidence type="ECO:0000313" key="4">
    <source>
        <dbReference type="EMBL" id="KAK6629861.1"/>
    </source>
</evidence>
<feature type="compositionally biased region" description="Basic and acidic residues" evidence="3">
    <location>
        <begin position="336"/>
        <end position="350"/>
    </location>
</feature>
<gene>
    <name evidence="4" type="ORF">RUM43_003682</name>
</gene>
<dbReference type="GO" id="GO:0005737">
    <property type="term" value="C:cytoplasm"/>
    <property type="evidence" value="ECO:0007669"/>
    <property type="project" value="TreeGrafter"/>
</dbReference>
<accession>A0AAN8PHM6</accession>
<dbReference type="PANTHER" id="PTHR15454">
    <property type="entry name" value="NISCHARIN RELATED"/>
    <property type="match status" value="1"/>
</dbReference>
<evidence type="ECO:0000313" key="5">
    <source>
        <dbReference type="Proteomes" id="UP001372834"/>
    </source>
</evidence>
<dbReference type="Gene3D" id="3.80.10.10">
    <property type="entry name" value="Ribonuclease Inhibitor"/>
    <property type="match status" value="2"/>
</dbReference>
<dbReference type="Pfam" id="PF13855">
    <property type="entry name" value="LRR_8"/>
    <property type="match status" value="1"/>
</dbReference>
<name>A0AAN8PHM6_POLSC</name>